<keyword evidence="15" id="KW-1185">Reference proteome</keyword>
<keyword evidence="8" id="KW-0448">Lipopolysaccharide biosynthesis</keyword>
<evidence type="ECO:0000256" key="12">
    <source>
        <dbReference type="SAM" id="Phobius"/>
    </source>
</evidence>
<dbReference type="PANTHER" id="PTHR30561">
    <property type="entry name" value="SMR FAMILY PROTON-DEPENDENT DRUG EFFLUX TRANSPORTER SUGE"/>
    <property type="match status" value="1"/>
</dbReference>
<feature type="transmembrane region" description="Helical" evidence="12">
    <location>
        <begin position="60"/>
        <end position="81"/>
    </location>
</feature>
<dbReference type="GO" id="GO:0009103">
    <property type="term" value="P:lipopolysaccharide biosynthetic process"/>
    <property type="evidence" value="ECO:0007669"/>
    <property type="project" value="UniProtKB-KW"/>
</dbReference>
<evidence type="ECO:0000256" key="1">
    <source>
        <dbReference type="ARBA" id="ARBA00004651"/>
    </source>
</evidence>
<keyword evidence="3" id="KW-1003">Cell membrane</keyword>
<evidence type="ECO:0000313" key="14">
    <source>
        <dbReference type="EMBL" id="GGB28025.1"/>
    </source>
</evidence>
<dbReference type="Gene3D" id="1.10.3730.20">
    <property type="match status" value="2"/>
</dbReference>
<dbReference type="InterPro" id="IPR037185">
    <property type="entry name" value="EmrE-like"/>
</dbReference>
<evidence type="ECO:0000256" key="11">
    <source>
        <dbReference type="ARBA" id="ARBA00023136"/>
    </source>
</evidence>
<evidence type="ECO:0000313" key="15">
    <source>
        <dbReference type="Proteomes" id="UP000636793"/>
    </source>
</evidence>
<feature type="transmembrane region" description="Helical" evidence="12">
    <location>
        <begin position="182"/>
        <end position="204"/>
    </location>
</feature>
<dbReference type="GO" id="GO:0022857">
    <property type="term" value="F:transmembrane transporter activity"/>
    <property type="evidence" value="ECO:0007669"/>
    <property type="project" value="InterPro"/>
</dbReference>
<protein>
    <submittedName>
        <fullName evidence="14">Membrane protein</fullName>
    </submittedName>
</protein>
<evidence type="ECO:0000259" key="13">
    <source>
        <dbReference type="Pfam" id="PF00892"/>
    </source>
</evidence>
<evidence type="ECO:0000256" key="9">
    <source>
        <dbReference type="ARBA" id="ARBA00022989"/>
    </source>
</evidence>
<evidence type="ECO:0000256" key="2">
    <source>
        <dbReference type="ARBA" id="ARBA00007362"/>
    </source>
</evidence>
<keyword evidence="7 12" id="KW-0812">Transmembrane</keyword>
<evidence type="ECO:0000256" key="7">
    <source>
        <dbReference type="ARBA" id="ARBA00022692"/>
    </source>
</evidence>
<comment type="caution">
    <text evidence="14">The sequence shown here is derived from an EMBL/GenBank/DDBJ whole genome shotgun (WGS) entry which is preliminary data.</text>
</comment>
<dbReference type="Pfam" id="PF00892">
    <property type="entry name" value="EamA"/>
    <property type="match status" value="2"/>
</dbReference>
<comment type="subcellular location">
    <subcellularLocation>
        <location evidence="1">Cell membrane</location>
        <topology evidence="1">Multi-pass membrane protein</topology>
    </subcellularLocation>
</comment>
<name>A0A916WSB3_9MICO</name>
<feature type="transmembrane region" description="Helical" evidence="12">
    <location>
        <begin position="6"/>
        <end position="23"/>
    </location>
</feature>
<feature type="transmembrane region" description="Helical" evidence="12">
    <location>
        <begin position="30"/>
        <end position="54"/>
    </location>
</feature>
<dbReference type="Proteomes" id="UP000636793">
    <property type="component" value="Unassembled WGS sequence"/>
</dbReference>
<feature type="domain" description="EamA" evidence="13">
    <location>
        <begin position="159"/>
        <end position="293"/>
    </location>
</feature>
<dbReference type="EMBL" id="BMHI01000003">
    <property type="protein sequence ID" value="GGB28025.1"/>
    <property type="molecule type" value="Genomic_DNA"/>
</dbReference>
<keyword evidence="5" id="KW-0997">Cell inner membrane</keyword>
<keyword evidence="9 12" id="KW-1133">Transmembrane helix</keyword>
<reference evidence="14" key="1">
    <citation type="journal article" date="2014" name="Int. J. Syst. Evol. Microbiol.">
        <title>Complete genome sequence of Corynebacterium casei LMG S-19264T (=DSM 44701T), isolated from a smear-ripened cheese.</title>
        <authorList>
            <consortium name="US DOE Joint Genome Institute (JGI-PGF)"/>
            <person name="Walter F."/>
            <person name="Albersmeier A."/>
            <person name="Kalinowski J."/>
            <person name="Ruckert C."/>
        </authorList>
    </citation>
    <scope>NUCLEOTIDE SEQUENCE</scope>
    <source>
        <strain evidence="14">CGMCC 1.15085</strain>
    </source>
</reference>
<feature type="transmembrane region" description="Helical" evidence="12">
    <location>
        <begin position="225"/>
        <end position="254"/>
    </location>
</feature>
<evidence type="ECO:0000256" key="3">
    <source>
        <dbReference type="ARBA" id="ARBA00022475"/>
    </source>
</evidence>
<evidence type="ECO:0000256" key="8">
    <source>
        <dbReference type="ARBA" id="ARBA00022985"/>
    </source>
</evidence>
<dbReference type="AlphaFoldDB" id="A0A916WSB3"/>
<proteinExistence type="inferred from homology"/>
<keyword evidence="4" id="KW-0444">Lipid biosynthesis</keyword>
<sequence length="294" mass="30831">MSATALALVLTAALLHAIWNIAAKRVANGGYVFVFCYAALSAVLWLPIGLIVLLANDTGITWALLGATALSGLLHIAYGLALQTGYRKGDLSVVYPVARGTGPLLTMLFAILVLAERPGGVAICGGFVIVAGVAVVASARAPGARQRHTGAARRSAYKGLQWGTLTGLAIASYTLWDDHSMTQLALLPIPYFALSTTWQSLLMVPGLRGRGTELARAPRDHWREIVCVAVLSPLAYMLVLQAMTTTSVALVAPARESSIVVGSLLAWKLFHEPAPARKFAGAVVVLAGIALIAV</sequence>
<feature type="transmembrane region" description="Helical" evidence="12">
    <location>
        <begin position="120"/>
        <end position="139"/>
    </location>
</feature>
<evidence type="ECO:0000256" key="5">
    <source>
        <dbReference type="ARBA" id="ARBA00022519"/>
    </source>
</evidence>
<feature type="transmembrane region" description="Helical" evidence="12">
    <location>
        <begin position="93"/>
        <end position="114"/>
    </location>
</feature>
<keyword evidence="6" id="KW-0441">Lipid A biosynthesis</keyword>
<dbReference type="PANTHER" id="PTHR30561:SF9">
    <property type="entry name" value="4-AMINO-4-DEOXY-L-ARABINOSE-PHOSPHOUNDECAPRENOL FLIPPASE SUBUNIT ARNF-RELATED"/>
    <property type="match status" value="1"/>
</dbReference>
<feature type="transmembrane region" description="Helical" evidence="12">
    <location>
        <begin position="274"/>
        <end position="293"/>
    </location>
</feature>
<evidence type="ECO:0000256" key="10">
    <source>
        <dbReference type="ARBA" id="ARBA00023098"/>
    </source>
</evidence>
<feature type="transmembrane region" description="Helical" evidence="12">
    <location>
        <begin position="159"/>
        <end position="176"/>
    </location>
</feature>
<gene>
    <name evidence="14" type="ORF">GCM10011492_17850</name>
</gene>
<feature type="domain" description="EamA" evidence="13">
    <location>
        <begin position="5"/>
        <end position="136"/>
    </location>
</feature>
<accession>A0A916WSB3</accession>
<dbReference type="SUPFAM" id="SSF103481">
    <property type="entry name" value="Multidrug resistance efflux transporter EmrE"/>
    <property type="match status" value="2"/>
</dbReference>
<dbReference type="RefSeq" id="WP_188836679.1">
    <property type="nucleotide sequence ID" value="NZ_BMHI01000003.1"/>
</dbReference>
<evidence type="ECO:0000256" key="6">
    <source>
        <dbReference type="ARBA" id="ARBA00022556"/>
    </source>
</evidence>
<organism evidence="14 15">
    <name type="scientific">Flexivirga endophytica</name>
    <dbReference type="NCBI Taxonomy" id="1849103"/>
    <lineage>
        <taxon>Bacteria</taxon>
        <taxon>Bacillati</taxon>
        <taxon>Actinomycetota</taxon>
        <taxon>Actinomycetes</taxon>
        <taxon>Micrococcales</taxon>
        <taxon>Dermacoccaceae</taxon>
        <taxon>Flexivirga</taxon>
    </lineage>
</organism>
<keyword evidence="11 12" id="KW-0472">Membrane</keyword>
<dbReference type="GO" id="GO:0005886">
    <property type="term" value="C:plasma membrane"/>
    <property type="evidence" value="ECO:0007669"/>
    <property type="project" value="UniProtKB-SubCell"/>
</dbReference>
<dbReference type="InterPro" id="IPR000390">
    <property type="entry name" value="Small_drug/metabolite_transptr"/>
</dbReference>
<comment type="similarity">
    <text evidence="2">Belongs to the EamA transporter family.</text>
</comment>
<dbReference type="InterPro" id="IPR000620">
    <property type="entry name" value="EamA_dom"/>
</dbReference>
<evidence type="ECO:0000256" key="4">
    <source>
        <dbReference type="ARBA" id="ARBA00022516"/>
    </source>
</evidence>
<keyword evidence="10" id="KW-0443">Lipid metabolism</keyword>
<reference evidence="14" key="2">
    <citation type="submission" date="2020-09" db="EMBL/GenBank/DDBJ databases">
        <authorList>
            <person name="Sun Q."/>
            <person name="Zhou Y."/>
        </authorList>
    </citation>
    <scope>NUCLEOTIDE SEQUENCE</scope>
    <source>
        <strain evidence="14">CGMCC 1.15085</strain>
    </source>
</reference>